<evidence type="ECO:0000313" key="2">
    <source>
        <dbReference type="EMBL" id="XBH05629.1"/>
    </source>
</evidence>
<evidence type="ECO:0000256" key="1">
    <source>
        <dbReference type="SAM" id="Phobius"/>
    </source>
</evidence>
<dbReference type="AlphaFoldDB" id="A0AAU7CJQ0"/>
<keyword evidence="1" id="KW-0812">Transmembrane</keyword>
<reference evidence="2" key="1">
    <citation type="submission" date="2024-05" db="EMBL/GenBank/DDBJ databases">
        <title>Planctomycetes of the genus Singulisphaera possess chitinolytic capabilities.</title>
        <authorList>
            <person name="Ivanova A."/>
        </authorList>
    </citation>
    <scope>NUCLEOTIDE SEQUENCE</scope>
    <source>
        <strain evidence="2">Ch08T</strain>
    </source>
</reference>
<feature type="transmembrane region" description="Helical" evidence="1">
    <location>
        <begin position="86"/>
        <end position="110"/>
    </location>
</feature>
<keyword evidence="1" id="KW-1133">Transmembrane helix</keyword>
<sequence>MNRPRFRFTLSALVGFVLVAGLALSPISAGLHTNTLIKSYYQAAVGILAVAALRMRVSERAFWLGFAASGSVFLLVSGWLRTPPAFGWPAYGLVFEATWAMALGILGGLLMRRYANPVG</sequence>
<dbReference type="RefSeq" id="WP_406698474.1">
    <property type="nucleotide sequence ID" value="NZ_CP155447.1"/>
</dbReference>
<proteinExistence type="predicted"/>
<dbReference type="EMBL" id="CP155447">
    <property type="protein sequence ID" value="XBH05629.1"/>
    <property type="molecule type" value="Genomic_DNA"/>
</dbReference>
<feature type="transmembrane region" description="Helical" evidence="1">
    <location>
        <begin position="62"/>
        <end position="80"/>
    </location>
</feature>
<keyword evidence="1" id="KW-0472">Membrane</keyword>
<name>A0AAU7CJQ0_9BACT</name>
<protein>
    <submittedName>
        <fullName evidence="2">Uncharacterized protein</fullName>
    </submittedName>
</protein>
<gene>
    <name evidence="2" type="ORF">V5E97_06300</name>
</gene>
<organism evidence="2">
    <name type="scientific">Singulisphaera sp. Ch08</name>
    <dbReference type="NCBI Taxonomy" id="3120278"/>
    <lineage>
        <taxon>Bacteria</taxon>
        <taxon>Pseudomonadati</taxon>
        <taxon>Planctomycetota</taxon>
        <taxon>Planctomycetia</taxon>
        <taxon>Isosphaerales</taxon>
        <taxon>Isosphaeraceae</taxon>
        <taxon>Singulisphaera</taxon>
    </lineage>
</organism>
<accession>A0AAU7CJQ0</accession>